<dbReference type="EMBL" id="JACCJB010000019">
    <property type="protein sequence ID" value="KAF6219642.1"/>
    <property type="molecule type" value="Genomic_DNA"/>
</dbReference>
<reference evidence="2 3" key="1">
    <citation type="journal article" date="2020" name="Genomics">
        <title>Complete, high-quality genomes from long-read metagenomic sequencing of two wolf lichen thalli reveals enigmatic genome architecture.</title>
        <authorList>
            <person name="McKenzie S.K."/>
            <person name="Walston R.F."/>
            <person name="Allen J.L."/>
        </authorList>
    </citation>
    <scope>NUCLEOTIDE SEQUENCE [LARGE SCALE GENOMIC DNA]</scope>
    <source>
        <strain evidence="2">WasteWater1</strain>
    </source>
</reference>
<gene>
    <name evidence="2" type="ORF">HO133_004111</name>
</gene>
<feature type="domain" description="AB hydrolase-1" evidence="1">
    <location>
        <begin position="15"/>
        <end position="104"/>
    </location>
</feature>
<dbReference type="InterPro" id="IPR000073">
    <property type="entry name" value="AB_hydrolase_1"/>
</dbReference>
<dbReference type="InterPro" id="IPR029058">
    <property type="entry name" value="AB_hydrolase_fold"/>
</dbReference>
<dbReference type="GeneID" id="59332520"/>
<dbReference type="Proteomes" id="UP000593566">
    <property type="component" value="Unassembled WGS sequence"/>
</dbReference>
<evidence type="ECO:0000313" key="3">
    <source>
        <dbReference type="Proteomes" id="UP000593566"/>
    </source>
</evidence>
<sequence length="146" mass="15164">MKHGNRNAPKAKPTIVIVAGAWHTPIYIAPLATAPSSQSYPTVPLALPTSGNANRGLINDVAMITSRWEDVIGEQGRDVVLVVHSYGGISGSAAAGPFVRSVREKQGKDSSVVAILSMTSLAIPKDTFYAAGDRGEACVVCDGGFA</sequence>
<dbReference type="SUPFAM" id="SSF53474">
    <property type="entry name" value="alpha/beta-Hydrolases"/>
    <property type="match status" value="1"/>
</dbReference>
<dbReference type="InterPro" id="IPR052897">
    <property type="entry name" value="Sec-Metab_Biosynth_Hydrolase"/>
</dbReference>
<dbReference type="Gene3D" id="3.40.50.1820">
    <property type="entry name" value="alpha/beta hydrolase"/>
    <property type="match status" value="1"/>
</dbReference>
<proteinExistence type="predicted"/>
<name>A0A8H6C9Z0_9LECA</name>
<comment type="caution">
    <text evidence="2">The sequence shown here is derived from an EMBL/GenBank/DDBJ whole genome shotgun (WGS) entry which is preliminary data.</text>
</comment>
<dbReference type="AlphaFoldDB" id="A0A8H6C9Z0"/>
<evidence type="ECO:0000313" key="2">
    <source>
        <dbReference type="EMBL" id="KAF6219642.1"/>
    </source>
</evidence>
<accession>A0A8H6C9Z0</accession>
<dbReference type="PANTHER" id="PTHR37017">
    <property type="entry name" value="AB HYDROLASE-1 DOMAIN-CONTAINING PROTEIN-RELATED"/>
    <property type="match status" value="1"/>
</dbReference>
<evidence type="ECO:0000259" key="1">
    <source>
        <dbReference type="Pfam" id="PF12697"/>
    </source>
</evidence>
<dbReference type="Pfam" id="PF12697">
    <property type="entry name" value="Abhydrolase_6"/>
    <property type="match status" value="1"/>
</dbReference>
<organism evidence="2 3">
    <name type="scientific">Letharia lupina</name>
    <dbReference type="NCBI Taxonomy" id="560253"/>
    <lineage>
        <taxon>Eukaryota</taxon>
        <taxon>Fungi</taxon>
        <taxon>Dikarya</taxon>
        <taxon>Ascomycota</taxon>
        <taxon>Pezizomycotina</taxon>
        <taxon>Lecanoromycetes</taxon>
        <taxon>OSLEUM clade</taxon>
        <taxon>Lecanoromycetidae</taxon>
        <taxon>Lecanorales</taxon>
        <taxon>Lecanorineae</taxon>
        <taxon>Parmeliaceae</taxon>
        <taxon>Letharia</taxon>
    </lineage>
</organism>
<protein>
    <recommendedName>
        <fullName evidence="1">AB hydrolase-1 domain-containing protein</fullName>
    </recommendedName>
</protein>
<dbReference type="RefSeq" id="XP_037149077.1">
    <property type="nucleotide sequence ID" value="XM_037295030.1"/>
</dbReference>
<keyword evidence="3" id="KW-1185">Reference proteome</keyword>
<dbReference type="PANTHER" id="PTHR37017:SF11">
    <property type="entry name" value="ESTERASE_LIPASE_THIOESTERASE DOMAIN-CONTAINING PROTEIN"/>
    <property type="match status" value="1"/>
</dbReference>